<protein>
    <submittedName>
        <fullName evidence="1">Uncharacterized protein</fullName>
    </submittedName>
</protein>
<accession>A0AAV1S1K4</accession>
<name>A0AAV1S1K4_9ROSI</name>
<reference evidence="1 2" key="1">
    <citation type="submission" date="2024-01" db="EMBL/GenBank/DDBJ databases">
        <authorList>
            <person name="Waweru B."/>
        </authorList>
    </citation>
    <scope>NUCLEOTIDE SEQUENCE [LARGE SCALE GENOMIC DNA]</scope>
</reference>
<evidence type="ECO:0000313" key="2">
    <source>
        <dbReference type="Proteomes" id="UP001314170"/>
    </source>
</evidence>
<sequence>MVAVTIELLWWSKWRHGYGVQVGEGREFSSEVGEGEVLGQKEGSFDERTAKHRKIYVNKERMMVCVVVMVSVSRVEVKDARYDKRAEVFSHEVEERASIKVKGGKGRLGEVSIERWRNGIFG</sequence>
<keyword evidence="2" id="KW-1185">Reference proteome</keyword>
<dbReference type="EMBL" id="CAWUPB010001165">
    <property type="protein sequence ID" value="CAK7344775.1"/>
    <property type="molecule type" value="Genomic_DNA"/>
</dbReference>
<gene>
    <name evidence="1" type="ORF">DCAF_LOCUS17941</name>
</gene>
<comment type="caution">
    <text evidence="1">The sequence shown here is derived from an EMBL/GenBank/DDBJ whole genome shotgun (WGS) entry which is preliminary data.</text>
</comment>
<dbReference type="Proteomes" id="UP001314170">
    <property type="component" value="Unassembled WGS sequence"/>
</dbReference>
<evidence type="ECO:0000313" key="1">
    <source>
        <dbReference type="EMBL" id="CAK7344775.1"/>
    </source>
</evidence>
<dbReference type="AlphaFoldDB" id="A0AAV1S1K4"/>
<organism evidence="1 2">
    <name type="scientific">Dovyalis caffra</name>
    <dbReference type="NCBI Taxonomy" id="77055"/>
    <lineage>
        <taxon>Eukaryota</taxon>
        <taxon>Viridiplantae</taxon>
        <taxon>Streptophyta</taxon>
        <taxon>Embryophyta</taxon>
        <taxon>Tracheophyta</taxon>
        <taxon>Spermatophyta</taxon>
        <taxon>Magnoliopsida</taxon>
        <taxon>eudicotyledons</taxon>
        <taxon>Gunneridae</taxon>
        <taxon>Pentapetalae</taxon>
        <taxon>rosids</taxon>
        <taxon>fabids</taxon>
        <taxon>Malpighiales</taxon>
        <taxon>Salicaceae</taxon>
        <taxon>Flacourtieae</taxon>
        <taxon>Dovyalis</taxon>
    </lineage>
</organism>
<proteinExistence type="predicted"/>